<evidence type="ECO:0000313" key="3">
    <source>
        <dbReference type="Proteomes" id="UP000777784"/>
    </source>
</evidence>
<comment type="caution">
    <text evidence="2">The sequence shown here is derived from an EMBL/GenBank/DDBJ whole genome shotgun (WGS) entry which is preliminary data.</text>
</comment>
<evidence type="ECO:0000259" key="1">
    <source>
        <dbReference type="Pfam" id="PF13672"/>
    </source>
</evidence>
<gene>
    <name evidence="2" type="ORF">KJ970_12645</name>
</gene>
<dbReference type="Pfam" id="PF13672">
    <property type="entry name" value="PP2C_2"/>
    <property type="match status" value="1"/>
</dbReference>
<dbReference type="EMBL" id="JAHJDP010000076">
    <property type="protein sequence ID" value="MBU2691767.1"/>
    <property type="molecule type" value="Genomic_DNA"/>
</dbReference>
<organism evidence="2 3">
    <name type="scientific">Eiseniibacteriota bacterium</name>
    <dbReference type="NCBI Taxonomy" id="2212470"/>
    <lineage>
        <taxon>Bacteria</taxon>
        <taxon>Candidatus Eiseniibacteriota</taxon>
    </lineage>
</organism>
<dbReference type="InterPro" id="IPR036457">
    <property type="entry name" value="PPM-type-like_dom_sf"/>
</dbReference>
<dbReference type="AlphaFoldDB" id="A0A948RZ19"/>
<name>A0A948RZ19_UNCEI</name>
<dbReference type="InterPro" id="IPR001932">
    <property type="entry name" value="PPM-type_phosphatase-like_dom"/>
</dbReference>
<reference evidence="2" key="1">
    <citation type="submission" date="2021-05" db="EMBL/GenBank/DDBJ databases">
        <title>Energy efficiency and biological interactions define the core microbiome of deep oligotrophic groundwater.</title>
        <authorList>
            <person name="Mehrshad M."/>
            <person name="Lopez-Fernandez M."/>
            <person name="Bell E."/>
            <person name="Bernier-Latmani R."/>
            <person name="Bertilsson S."/>
            <person name="Dopson M."/>
        </authorList>
    </citation>
    <scope>NUCLEOTIDE SEQUENCE</scope>
    <source>
        <strain evidence="2">Modern_marine.mb.64</strain>
    </source>
</reference>
<protein>
    <submittedName>
        <fullName evidence="2">Protein phosphatase 2C domain-containing protein</fullName>
    </submittedName>
</protein>
<dbReference type="SUPFAM" id="SSF81606">
    <property type="entry name" value="PP2C-like"/>
    <property type="match status" value="1"/>
</dbReference>
<sequence>MAGRWWTKFYMWKVVSSQVTGASHLKTNLSCQDRVAYEALPGCALVAAVADGAGSAQMAELGAEIAANFVIAHLKHSLTEKRSDFAACLREAAALAREAIAFEAGREKAPMRSYATTLLALVLTPEGGGALQLGDGLIVVSDCWDEWSWVFWPQRGEYINTTHFLTDDDAMERLEIDILPGALTDVALMSDGLEPLALHYATRAIHVPFLNGIFRPLFKAKGSEDLRKLSTSLQKFLSSEVVGSRTDDDLSLLLATRRNDDESQLCD</sequence>
<dbReference type="Gene3D" id="3.60.40.10">
    <property type="entry name" value="PPM-type phosphatase domain"/>
    <property type="match status" value="1"/>
</dbReference>
<feature type="domain" description="PPM-type phosphatase" evidence="1">
    <location>
        <begin position="20"/>
        <end position="237"/>
    </location>
</feature>
<evidence type="ECO:0000313" key="2">
    <source>
        <dbReference type="EMBL" id="MBU2691767.1"/>
    </source>
</evidence>
<proteinExistence type="predicted"/>
<dbReference type="Proteomes" id="UP000777784">
    <property type="component" value="Unassembled WGS sequence"/>
</dbReference>
<accession>A0A948RZ19</accession>